<sequence>MADFPSSVKKWDPKFACFFLQKFIDSKLLLNENTAVGAVDQLKNLSKCFVEEAINPNINYQLSSVDEELLEQQWLKIMSYENSKLLPSSVLSLSKNTTKLKTCLVNIGTYIMFKNDRRFSDLEFAVNILSLTLGTVRACLQDELTEEAERLLKLASQSIRPRLNDETVYDFDATPTIELAKKFELCCSSLFVYHVLALYRQNQYSEMLMLLGSIKEQDSVKFGFDQTKALSRICFGVGHEMFYRGEFEGAIVWLKFAHSFGKPILCEHLQDDCEDDSLTLLAACYMQIDITEHWHKIIEILDYSDDTTANLELRLQTLLVRGKDIHLVEQSVRKYLALKYREDGGKISVKIAANQLFGLIEKQTNLPFLIQILSNIPWRGNQTTDKDDSKKDWSYVESIKWICAKYAARYFLAEEQTDKLFEMLCELQHWNDENVDDELIRGVLYITEGIALRLINEEGNVEACLRWYEVIVQFANRHGIDSMVTWNAISCLLQLPHALRLINEEGNVEACLRWYEVIVQFANRHGLDSMVTWNAMSCLLQLPHEAGYQRAVKLSAMIPEYDSWADQDLLCIRLQMALRGQEYDKAQQIISDFGNENNDWNKIQKAISRSASIARDNGFFDQMLNFLENAVQNCKTFFLKAILLRFVLRFQIELLHKQEDNKENVLTNILSTITTAYSTTLEARTDDHFLVEIRTWFARTAWNLGRIGNKESAYFRHHLFKLSSQFFALEPCWMKEMKNAMVKAIEAAFDFGPNRKRISYVRILESALDVVNDFYQHAKGFEYVQLIQLMEIHALCELAKDWQKVEKLCQNYMEDKDVKLKHDADFFVSLASILISTKDAKICEAVTNECIDDTFERKKLSAHQQIRLTSLAASSLEKAIDLSMSSGTLPSMKIIILHYQWMVGVLFNSSTVRELSTLKEHILLLDKLAPWLRSTDIPFPEIYWIFKKIWNCTLLCPDQNFKREMARWLRESFKQSPHYPKLMDLFQQQFDYVSSLKP</sequence>
<evidence type="ECO:0008006" key="2">
    <source>
        <dbReference type="Google" id="ProtNLM"/>
    </source>
</evidence>
<proteinExistence type="predicted"/>
<dbReference type="AlphaFoldDB" id="A0A0P4Y9I8"/>
<organism evidence="1">
    <name type="scientific">Daphnia magna</name>
    <dbReference type="NCBI Taxonomy" id="35525"/>
    <lineage>
        <taxon>Eukaryota</taxon>
        <taxon>Metazoa</taxon>
        <taxon>Ecdysozoa</taxon>
        <taxon>Arthropoda</taxon>
        <taxon>Crustacea</taxon>
        <taxon>Branchiopoda</taxon>
        <taxon>Diplostraca</taxon>
        <taxon>Cladocera</taxon>
        <taxon>Anomopoda</taxon>
        <taxon>Daphniidae</taxon>
        <taxon>Daphnia</taxon>
    </lineage>
</organism>
<dbReference type="EMBL" id="GDIP01240067">
    <property type="protein sequence ID" value="JAI83334.1"/>
    <property type="molecule type" value="Transcribed_RNA"/>
</dbReference>
<reference evidence="1" key="1">
    <citation type="submission" date="2015-10" db="EMBL/GenBank/DDBJ databases">
        <title>Daphnia magna gene sets from two clonal populations assembled and annotated with EvidentialGene.</title>
        <authorList>
            <person name="Gilbert D."/>
            <person name="Podicheti R."/>
            <person name="Orsini L."/>
            <person name="Colbourne J."/>
            <person name="Pfrender M."/>
        </authorList>
    </citation>
    <scope>NUCLEOTIDE SEQUENCE</scope>
</reference>
<reference evidence="1" key="2">
    <citation type="submission" date="2015-10" db="EMBL/GenBank/DDBJ databases">
        <authorList>
            <person name="Gilbert D.G."/>
        </authorList>
    </citation>
    <scope>NUCLEOTIDE SEQUENCE</scope>
</reference>
<accession>A0A0P4Y9I8</accession>
<dbReference type="OrthoDB" id="65716at2759"/>
<dbReference type="EMBL" id="GDIP01240069">
    <property type="protein sequence ID" value="JAI83332.1"/>
    <property type="molecule type" value="Transcribed_RNA"/>
</dbReference>
<name>A0A0P4Y9I8_9CRUS</name>
<evidence type="ECO:0000313" key="1">
    <source>
        <dbReference type="EMBL" id="JAI83332.1"/>
    </source>
</evidence>
<dbReference type="PANTHER" id="PTHR47083">
    <property type="entry name" value="TESTIS-EXPRESSED PROTEIN 11"/>
    <property type="match status" value="1"/>
</dbReference>
<protein>
    <recommendedName>
        <fullName evidence="2">Protein ZIP4 homolog</fullName>
    </recommendedName>
</protein>
<dbReference type="PANTHER" id="PTHR47083:SF1">
    <property type="entry name" value="TESTIS-EXPRESSED PROTEIN 11"/>
    <property type="match status" value="1"/>
</dbReference>
<dbReference type="InterPro" id="IPR042861">
    <property type="entry name" value="TEX11"/>
</dbReference>